<dbReference type="InterPro" id="IPR005335">
    <property type="entry name" value="Terminase_ssu"/>
</dbReference>
<keyword evidence="2" id="KW-0231">Viral genome packaging</keyword>
<dbReference type="InterPro" id="IPR038713">
    <property type="entry name" value="Terminase_Gp1_N_sf"/>
</dbReference>
<evidence type="ECO:0000256" key="1">
    <source>
        <dbReference type="ARBA" id="ARBA00022612"/>
    </source>
</evidence>
<dbReference type="Gene3D" id="6.10.140.2160">
    <property type="match status" value="1"/>
</dbReference>
<name>A0A6N3C4U5_9FIRM</name>
<reference evidence="3" key="1">
    <citation type="submission" date="2019-11" db="EMBL/GenBank/DDBJ databases">
        <authorList>
            <person name="Feng L."/>
        </authorList>
    </citation>
    <scope>NUCLEOTIDE SEQUENCE</scope>
    <source>
        <strain evidence="3">CramosumLFYP8</strain>
    </source>
</reference>
<dbReference type="EMBL" id="CACRTL010000029">
    <property type="protein sequence ID" value="VYU11032.1"/>
    <property type="molecule type" value="Genomic_DNA"/>
</dbReference>
<gene>
    <name evidence="3" type="ORF">CRLFYP8_02974</name>
</gene>
<sequence length="143" mass="16251">MMATRMTAKQKRFCDEYLIDLNATQAAIRAGYSKKAARQVGNENMSKPYIKNYIEERMQEKEDSLIAKQDEVLKYLTSVMRGESKSSVLAMAGDGVQEVIQKPPDERERTKAAELLGKRYRLFTDKVEVEGAIPIVIVDDIDE</sequence>
<evidence type="ECO:0000256" key="2">
    <source>
        <dbReference type="ARBA" id="ARBA00023219"/>
    </source>
</evidence>
<dbReference type="PANTHER" id="PTHR41328:SF2">
    <property type="entry name" value="TERMINASE SMALL SUBUNIT"/>
    <property type="match status" value="1"/>
</dbReference>
<accession>A0A6N3C4U5</accession>
<evidence type="ECO:0000313" key="3">
    <source>
        <dbReference type="EMBL" id="VYU11032.1"/>
    </source>
</evidence>
<dbReference type="PANTHER" id="PTHR41328">
    <property type="entry name" value="TERMINASE SMALL SUBUNIT-RELATED"/>
    <property type="match status" value="1"/>
</dbReference>
<dbReference type="AlphaFoldDB" id="A0A6N3C4U5"/>
<dbReference type="Pfam" id="PF03592">
    <property type="entry name" value="Terminase_2"/>
    <property type="match status" value="1"/>
</dbReference>
<dbReference type="GO" id="GO:0051276">
    <property type="term" value="P:chromosome organization"/>
    <property type="evidence" value="ECO:0007669"/>
    <property type="project" value="InterPro"/>
</dbReference>
<protein>
    <submittedName>
        <fullName evidence="3">Terminase small subunit</fullName>
    </submittedName>
</protein>
<organism evidence="3">
    <name type="scientific">Thomasclavelia ramosa</name>
    <dbReference type="NCBI Taxonomy" id="1547"/>
    <lineage>
        <taxon>Bacteria</taxon>
        <taxon>Bacillati</taxon>
        <taxon>Bacillota</taxon>
        <taxon>Erysipelotrichia</taxon>
        <taxon>Erysipelotrichales</taxon>
        <taxon>Coprobacillaceae</taxon>
        <taxon>Thomasclavelia</taxon>
    </lineage>
</organism>
<keyword evidence="1" id="KW-1188">Viral release from host cell</keyword>
<proteinExistence type="predicted"/>
<dbReference type="InterPro" id="IPR052404">
    <property type="entry name" value="SPP1-like_terminase"/>
</dbReference>
<dbReference type="Gene3D" id="1.10.10.1400">
    <property type="entry name" value="Terminase, small subunit, N-terminal DNA-binding domain, HTH motif"/>
    <property type="match status" value="1"/>
</dbReference>